<dbReference type="GO" id="GO:0005509">
    <property type="term" value="F:calcium ion binding"/>
    <property type="evidence" value="ECO:0007669"/>
    <property type="project" value="UniProtKB-UniRule"/>
</dbReference>
<dbReference type="FunFam" id="2.60.40.60:FF:000020">
    <property type="entry name" value="Dachsous cadherin-related 1b"/>
    <property type="match status" value="1"/>
</dbReference>
<dbReference type="WBParaSite" id="MCU_006587-RA">
    <property type="protein sequence ID" value="MCU_006587-RA"/>
    <property type="gene ID" value="MCU_006587"/>
</dbReference>
<keyword evidence="7 10" id="KW-0472">Membrane</keyword>
<evidence type="ECO:0000259" key="11">
    <source>
        <dbReference type="PROSITE" id="PS50268"/>
    </source>
</evidence>
<dbReference type="FunFam" id="2.60.40.60:FF:000092">
    <property type="entry name" value="Protocadherin 8"/>
    <property type="match status" value="1"/>
</dbReference>
<protein>
    <submittedName>
        <fullName evidence="14">Cadherin domain-containing protein</fullName>
    </submittedName>
</protein>
<dbReference type="SMART" id="SM00112">
    <property type="entry name" value="CA"/>
    <property type="match status" value="4"/>
</dbReference>
<sequence length="1183" mass="131885">MFHHGALEWGIEILRNSTTLHLYILLCICFTTASNADGMASALVSYTVTEDSEVPITLGDVLSSLRSSTFVHATVADVVIFPSWQPFSEYFQLVYRRRTEPNRSQALAYAKLQLVKPLDLEKACKKRLPLPNCFQTSQICCCDIQRLFCTIYLQVAAATEGGLFNSLVHQSSLKVFLVEIKIVDRNDHAPVFTPSHFTMEVSEGTKNDELYSLPVARDGDLGQNAELSYTIAAVYKKSPQSNKWRQIAEGEEVFSLKASPLSLTLVINGNLDREEIDGYKVMIMASDMAENTAMRQTGTLTVTVIITDVNDISPAFSSQNLTLEVKENSAIGTVVYTVEAHDGDTGKNGQISYAISTKQKDLPFRIDLNTGYLIVNGSLDREQKEEYRFSVEAFDYGTPARSSTLSVTIRVLDENDNAPTILLMNTLDTDKSALPTPHQEKFLLRVSEAAPIGSLIANFSVTDRDEGGNEMTSCHLIHETFELRRNSNNSYSLYLSRPIDYEIKRMYCLNIVCEDSGYPHALTSEAEVKVLVLDENDNYPIFQHPKMIPPAWLVNDTQMYQFSALLSTNKSDDLQEVNDGFVVFLPKSFPVGDVFMRFQATDHDGDDDDANKVHFSLRIFKEQHDRPGLPSVTANSSNQTGIFSLSGCTGELVLISSPNHEETITIYKGEIIAQDKAPNPLLARKKLTIIHAESNSNAPVVRIFNFALANSLSPYQILDQESISGSQGILFYIPLQNRSPNMIGQVVGSDDDSGQAGHVMYNLASHQPECFRVSINNLTGLLTFVALTESLSDRCKLQAQLDVTDNGFPKRQTLMNITFQIFDAGMLDMEILVNQSVVLSKQEDQNKNSWYFEVHLPQIGQPLFQMFVTVRPGLIEPKFEARICHEKPEEGFSTTSNVVEVDENTGHVYMSESFSVMDSRKSIFITVSNRLWPALPPKIYRAVIGVRGNETVEMRIGRAAQLECNFTELGKFELEMPQQHLTVFLVSIWTFASMLCLIIIALVSMVRTKGAKRFLPMTRLLQNKKSRPRLYDLARGHRNSIYSNEASIEIYGQGDSCIPHSTTPIFQTVINNCPVLSLQPTHQQGPKHDNKGDASTKAQLRRLRHPSALPSTVSSPGRNLAGTELTPKVLMGRSARPVIVISDTRKALGVVDVLKEQKVSRMTGAASVNIIVHNNFDKSEPVR</sequence>
<dbReference type="PRINTS" id="PR00205">
    <property type="entry name" value="CADHERIN"/>
</dbReference>
<keyword evidence="4 8" id="KW-0106">Calcium</keyword>
<evidence type="ECO:0000256" key="8">
    <source>
        <dbReference type="PROSITE-ProRule" id="PRU00043"/>
    </source>
</evidence>
<keyword evidence="2 10" id="KW-0812">Transmembrane</keyword>
<keyword evidence="5" id="KW-0130">Cell adhesion</keyword>
<name>A0A0R3U4I8_MESCO</name>
<dbReference type="PROSITE" id="PS50268">
    <property type="entry name" value="CADHERIN_2"/>
    <property type="match status" value="5"/>
</dbReference>
<evidence type="ECO:0000256" key="3">
    <source>
        <dbReference type="ARBA" id="ARBA00022737"/>
    </source>
</evidence>
<feature type="domain" description="Cadherin" evidence="11">
    <location>
        <begin position="577"/>
        <end position="701"/>
    </location>
</feature>
<evidence type="ECO:0000256" key="5">
    <source>
        <dbReference type="ARBA" id="ARBA00022889"/>
    </source>
</evidence>
<proteinExistence type="predicted"/>
<feature type="region of interest" description="Disordered" evidence="9">
    <location>
        <begin position="1078"/>
        <end position="1099"/>
    </location>
</feature>
<organism evidence="14">
    <name type="scientific">Mesocestoides corti</name>
    <name type="common">Flatworm</name>
    <dbReference type="NCBI Taxonomy" id="53468"/>
    <lineage>
        <taxon>Eukaryota</taxon>
        <taxon>Metazoa</taxon>
        <taxon>Spiralia</taxon>
        <taxon>Lophotrochozoa</taxon>
        <taxon>Platyhelminthes</taxon>
        <taxon>Cestoda</taxon>
        <taxon>Eucestoda</taxon>
        <taxon>Cyclophyllidea</taxon>
        <taxon>Mesocestoididae</taxon>
        <taxon>Mesocestoides</taxon>
    </lineage>
</organism>
<dbReference type="Pfam" id="PF00028">
    <property type="entry name" value="Cadherin"/>
    <property type="match status" value="3"/>
</dbReference>
<evidence type="ECO:0000313" key="14">
    <source>
        <dbReference type="WBParaSite" id="MCU_006587-RA"/>
    </source>
</evidence>
<keyword evidence="6 10" id="KW-1133">Transmembrane helix</keyword>
<evidence type="ECO:0000256" key="9">
    <source>
        <dbReference type="SAM" id="MobiDB-lite"/>
    </source>
</evidence>
<dbReference type="GO" id="GO:0005886">
    <property type="term" value="C:plasma membrane"/>
    <property type="evidence" value="ECO:0007669"/>
    <property type="project" value="InterPro"/>
</dbReference>
<dbReference type="AlphaFoldDB" id="A0A0R3U4I8"/>
<accession>A0A0R3U4I8</accession>
<dbReference type="SUPFAM" id="SSF49313">
    <property type="entry name" value="Cadherin-like"/>
    <property type="match status" value="5"/>
</dbReference>
<dbReference type="InterPro" id="IPR020894">
    <property type="entry name" value="Cadherin_CS"/>
</dbReference>
<reference evidence="12 13" key="1">
    <citation type="submission" date="2018-10" db="EMBL/GenBank/DDBJ databases">
        <authorList>
            <consortium name="Pathogen Informatics"/>
        </authorList>
    </citation>
    <scope>NUCLEOTIDE SEQUENCE [LARGE SCALE GENOMIC DNA]</scope>
</reference>
<gene>
    <name evidence="12" type="ORF">MCOS_LOCUS1567</name>
</gene>
<evidence type="ECO:0000256" key="7">
    <source>
        <dbReference type="ARBA" id="ARBA00023136"/>
    </source>
</evidence>
<feature type="domain" description="Cadherin" evidence="11">
    <location>
        <begin position="438"/>
        <end position="542"/>
    </location>
</feature>
<dbReference type="STRING" id="53468.A0A0R3U4I8"/>
<feature type="domain" description="Cadherin" evidence="11">
    <location>
        <begin position="32"/>
        <end position="192"/>
    </location>
</feature>
<dbReference type="InterPro" id="IPR002126">
    <property type="entry name" value="Cadherin-like_dom"/>
</dbReference>
<dbReference type="PROSITE" id="PS00232">
    <property type="entry name" value="CADHERIN_1"/>
    <property type="match status" value="3"/>
</dbReference>
<dbReference type="OrthoDB" id="6271068at2759"/>
<dbReference type="Gene3D" id="2.60.40.60">
    <property type="entry name" value="Cadherins"/>
    <property type="match status" value="5"/>
</dbReference>
<feature type="transmembrane region" description="Helical" evidence="10">
    <location>
        <begin position="981"/>
        <end position="1003"/>
    </location>
</feature>
<comment type="subcellular location">
    <subcellularLocation>
        <location evidence="1">Membrane</location>
    </subcellularLocation>
</comment>
<keyword evidence="3" id="KW-0677">Repeat</keyword>
<evidence type="ECO:0000256" key="1">
    <source>
        <dbReference type="ARBA" id="ARBA00004370"/>
    </source>
</evidence>
<keyword evidence="13" id="KW-1185">Reference proteome</keyword>
<evidence type="ECO:0000313" key="12">
    <source>
        <dbReference type="EMBL" id="VDD75564.1"/>
    </source>
</evidence>
<reference evidence="14" key="2">
    <citation type="submission" date="2019-11" db="UniProtKB">
        <authorList>
            <consortium name="WormBaseParasite"/>
        </authorList>
    </citation>
    <scope>IDENTIFICATION</scope>
</reference>
<evidence type="ECO:0000256" key="10">
    <source>
        <dbReference type="SAM" id="Phobius"/>
    </source>
</evidence>
<dbReference type="GO" id="GO:0007156">
    <property type="term" value="P:homophilic cell adhesion via plasma membrane adhesion molecules"/>
    <property type="evidence" value="ECO:0007669"/>
    <property type="project" value="InterPro"/>
</dbReference>
<feature type="domain" description="Cadherin" evidence="11">
    <location>
        <begin position="317"/>
        <end position="421"/>
    </location>
</feature>
<dbReference type="CDD" id="cd11304">
    <property type="entry name" value="Cadherin_repeat"/>
    <property type="match status" value="3"/>
</dbReference>
<dbReference type="PANTHER" id="PTHR24025">
    <property type="entry name" value="DESMOGLEIN FAMILY MEMBER"/>
    <property type="match status" value="1"/>
</dbReference>
<evidence type="ECO:0000313" key="13">
    <source>
        <dbReference type="Proteomes" id="UP000267029"/>
    </source>
</evidence>
<evidence type="ECO:0000256" key="6">
    <source>
        <dbReference type="ARBA" id="ARBA00022989"/>
    </source>
</evidence>
<dbReference type="Proteomes" id="UP000267029">
    <property type="component" value="Unassembled WGS sequence"/>
</dbReference>
<feature type="region of interest" description="Disordered" evidence="9">
    <location>
        <begin position="1106"/>
        <end position="1125"/>
    </location>
</feature>
<feature type="domain" description="Cadherin" evidence="11">
    <location>
        <begin position="193"/>
        <end position="316"/>
    </location>
</feature>
<dbReference type="GO" id="GO:0005911">
    <property type="term" value="C:cell-cell junction"/>
    <property type="evidence" value="ECO:0007669"/>
    <property type="project" value="TreeGrafter"/>
</dbReference>
<dbReference type="InterPro" id="IPR050971">
    <property type="entry name" value="Cadherin-domain_protein"/>
</dbReference>
<dbReference type="PANTHER" id="PTHR24025:SF31">
    <property type="entry name" value="NEURAL-CADHERIN"/>
    <property type="match status" value="1"/>
</dbReference>
<dbReference type="EMBL" id="UXSR01000203">
    <property type="protein sequence ID" value="VDD75564.1"/>
    <property type="molecule type" value="Genomic_DNA"/>
</dbReference>
<dbReference type="InterPro" id="IPR015919">
    <property type="entry name" value="Cadherin-like_sf"/>
</dbReference>
<evidence type="ECO:0000256" key="4">
    <source>
        <dbReference type="ARBA" id="ARBA00022837"/>
    </source>
</evidence>
<evidence type="ECO:0000256" key="2">
    <source>
        <dbReference type="ARBA" id="ARBA00022692"/>
    </source>
</evidence>